<protein>
    <recommendedName>
        <fullName evidence="2">TCTP domain-containing protein</fullName>
    </recommendedName>
</protein>
<dbReference type="AlphaFoldDB" id="A0A3P7LRA3"/>
<dbReference type="SUPFAM" id="SSF51316">
    <property type="entry name" value="Mss4-like"/>
    <property type="match status" value="1"/>
</dbReference>
<evidence type="ECO:0000313" key="3">
    <source>
        <dbReference type="EMBL" id="VDN14197.1"/>
    </source>
</evidence>
<dbReference type="InterPro" id="IPR034737">
    <property type="entry name" value="TCTP"/>
</dbReference>
<dbReference type="EMBL" id="UYRU01058552">
    <property type="protein sequence ID" value="VDN14197.1"/>
    <property type="molecule type" value="Genomic_DNA"/>
</dbReference>
<reference evidence="3 4" key="1">
    <citation type="submission" date="2018-11" db="EMBL/GenBank/DDBJ databases">
        <authorList>
            <consortium name="Pathogen Informatics"/>
        </authorList>
    </citation>
    <scope>NUCLEOTIDE SEQUENCE [LARGE SCALE GENOMIC DNA]</scope>
</reference>
<accession>A0A3P7LRA3</accession>
<comment type="similarity">
    <text evidence="1">Belongs to the TCTP family.</text>
</comment>
<dbReference type="Pfam" id="PF00838">
    <property type="entry name" value="TCTP"/>
    <property type="match status" value="1"/>
</dbReference>
<name>A0A3P7LRA3_DIBLA</name>
<dbReference type="InterPro" id="IPR018105">
    <property type="entry name" value="Translational_control_tumour_p"/>
</dbReference>
<dbReference type="Gene3D" id="2.170.150.10">
    <property type="entry name" value="Metal Binding Protein, Guanine Nucleotide Exchange Factor, Chain A"/>
    <property type="match status" value="1"/>
</dbReference>
<keyword evidence="4" id="KW-1185">Reference proteome</keyword>
<dbReference type="PROSITE" id="PS51797">
    <property type="entry name" value="TCTP_3"/>
    <property type="match status" value="1"/>
</dbReference>
<dbReference type="InterPro" id="IPR011057">
    <property type="entry name" value="Mss4-like_sf"/>
</dbReference>
<dbReference type="OrthoDB" id="10248936at2759"/>
<evidence type="ECO:0000256" key="1">
    <source>
        <dbReference type="PROSITE-ProRule" id="PRU01133"/>
    </source>
</evidence>
<sequence>MDFLKDYLKKLKAHMEAQKIDADTVAKFMKESQAYVKSKLLSDYDNLIFYQPKTSQDEFYFIPMNYREDQSTPYFVFFANGLVEEKV</sequence>
<evidence type="ECO:0000259" key="2">
    <source>
        <dbReference type="PROSITE" id="PS51797"/>
    </source>
</evidence>
<proteinExistence type="inferred from homology"/>
<organism evidence="3 4">
    <name type="scientific">Dibothriocephalus latus</name>
    <name type="common">Fish tapeworm</name>
    <name type="synonym">Diphyllobothrium latum</name>
    <dbReference type="NCBI Taxonomy" id="60516"/>
    <lineage>
        <taxon>Eukaryota</taxon>
        <taxon>Metazoa</taxon>
        <taxon>Spiralia</taxon>
        <taxon>Lophotrochozoa</taxon>
        <taxon>Platyhelminthes</taxon>
        <taxon>Cestoda</taxon>
        <taxon>Eucestoda</taxon>
        <taxon>Diphyllobothriidea</taxon>
        <taxon>Diphyllobothriidae</taxon>
        <taxon>Dibothriocephalus</taxon>
    </lineage>
</organism>
<gene>
    <name evidence="3" type="ORF">DILT_LOCUS10028</name>
</gene>
<dbReference type="InterPro" id="IPR011323">
    <property type="entry name" value="Mss4/transl-control_tumour"/>
</dbReference>
<feature type="domain" description="TCTP" evidence="2">
    <location>
        <begin position="1"/>
        <end position="87"/>
    </location>
</feature>
<evidence type="ECO:0000313" key="4">
    <source>
        <dbReference type="Proteomes" id="UP000281553"/>
    </source>
</evidence>
<dbReference type="Proteomes" id="UP000281553">
    <property type="component" value="Unassembled WGS sequence"/>
</dbReference>